<evidence type="ECO:0000313" key="1">
    <source>
        <dbReference type="EMBL" id="RVW15584.1"/>
    </source>
</evidence>
<organism evidence="1 2">
    <name type="scientific">Vitis vinifera</name>
    <name type="common">Grape</name>
    <dbReference type="NCBI Taxonomy" id="29760"/>
    <lineage>
        <taxon>Eukaryota</taxon>
        <taxon>Viridiplantae</taxon>
        <taxon>Streptophyta</taxon>
        <taxon>Embryophyta</taxon>
        <taxon>Tracheophyta</taxon>
        <taxon>Spermatophyta</taxon>
        <taxon>Magnoliopsida</taxon>
        <taxon>eudicotyledons</taxon>
        <taxon>Gunneridae</taxon>
        <taxon>Pentapetalae</taxon>
        <taxon>rosids</taxon>
        <taxon>Vitales</taxon>
        <taxon>Vitaceae</taxon>
        <taxon>Viteae</taxon>
        <taxon>Vitis</taxon>
    </lineage>
</organism>
<gene>
    <name evidence="1" type="ORF">CK203_077690</name>
</gene>
<name>A0A438BX43_VITVI</name>
<evidence type="ECO:0000313" key="2">
    <source>
        <dbReference type="Proteomes" id="UP000288805"/>
    </source>
</evidence>
<protein>
    <recommendedName>
        <fullName evidence="3">B3 domain-containing protein</fullName>
    </recommendedName>
</protein>
<evidence type="ECO:0008006" key="3">
    <source>
        <dbReference type="Google" id="ProtNLM"/>
    </source>
</evidence>
<dbReference type="OrthoDB" id="10301878at2759"/>
<dbReference type="AlphaFoldDB" id="A0A438BX43"/>
<dbReference type="Proteomes" id="UP000288805">
    <property type="component" value="Unassembled WGS sequence"/>
</dbReference>
<accession>A0A438BX43</accession>
<dbReference type="PANTHER" id="PTHR36264">
    <property type="entry name" value="SET DOMAIN-CONTAINING PROTEIN"/>
    <property type="match status" value="1"/>
</dbReference>
<reference evidence="1 2" key="1">
    <citation type="journal article" date="2018" name="PLoS Genet.">
        <title>Population sequencing reveals clonal diversity and ancestral inbreeding in the grapevine cultivar Chardonnay.</title>
        <authorList>
            <person name="Roach M.J."/>
            <person name="Johnson D.L."/>
            <person name="Bohlmann J."/>
            <person name="van Vuuren H.J."/>
            <person name="Jones S.J."/>
            <person name="Pretorius I.S."/>
            <person name="Schmidt S.A."/>
            <person name="Borneman A.R."/>
        </authorList>
    </citation>
    <scope>NUCLEOTIDE SEQUENCE [LARGE SCALE GENOMIC DNA]</scope>
    <source>
        <strain evidence="2">cv. Chardonnay</strain>
        <tissue evidence="1">Leaf</tissue>
    </source>
</reference>
<dbReference type="EMBL" id="QGNW01002598">
    <property type="protein sequence ID" value="RVW15584.1"/>
    <property type="molecule type" value="Genomic_DNA"/>
</dbReference>
<proteinExistence type="predicted"/>
<sequence>MCSHVVAGKMFYAVIWDLTDENGPVRYHNENIYFEKGPQDTCLLGWMDLARKANMNPNGEIGLYWENRSGTFQFKVLHRGI</sequence>
<dbReference type="PANTHER" id="PTHR36264:SF5">
    <property type="entry name" value="SET DOMAIN-CONTAINING PROTEIN"/>
    <property type="match status" value="1"/>
</dbReference>
<comment type="caution">
    <text evidence="1">The sequence shown here is derived from an EMBL/GenBank/DDBJ whole genome shotgun (WGS) entry which is preliminary data.</text>
</comment>